<dbReference type="GO" id="GO:0009279">
    <property type="term" value="C:cell outer membrane"/>
    <property type="evidence" value="ECO:0007669"/>
    <property type="project" value="UniProtKB-SubCell"/>
</dbReference>
<feature type="domain" description="SusD-like N-terminal" evidence="8">
    <location>
        <begin position="97"/>
        <end position="204"/>
    </location>
</feature>
<dbReference type="InterPro" id="IPR011990">
    <property type="entry name" value="TPR-like_helical_dom_sf"/>
</dbReference>
<evidence type="ECO:0000256" key="2">
    <source>
        <dbReference type="ARBA" id="ARBA00006275"/>
    </source>
</evidence>
<dbReference type="InterPro" id="IPR033985">
    <property type="entry name" value="SusD-like_N"/>
</dbReference>
<comment type="caution">
    <text evidence="9">The sequence shown here is derived from an EMBL/GenBank/DDBJ whole genome shotgun (WGS) entry which is preliminary data.</text>
</comment>
<comment type="similarity">
    <text evidence="2">Belongs to the SusD family.</text>
</comment>
<gene>
    <name evidence="9" type="ORF">IAD06_00740</name>
</gene>
<evidence type="ECO:0000313" key="10">
    <source>
        <dbReference type="Proteomes" id="UP000886722"/>
    </source>
</evidence>
<feature type="chain" id="PRO_5038755998" evidence="6">
    <location>
        <begin position="20"/>
        <end position="491"/>
    </location>
</feature>
<evidence type="ECO:0000256" key="4">
    <source>
        <dbReference type="ARBA" id="ARBA00023136"/>
    </source>
</evidence>
<reference evidence="9" key="1">
    <citation type="submission" date="2020-10" db="EMBL/GenBank/DDBJ databases">
        <authorList>
            <person name="Gilroy R."/>
        </authorList>
    </citation>
    <scope>NUCLEOTIDE SEQUENCE</scope>
    <source>
        <strain evidence="9">21143</strain>
    </source>
</reference>
<feature type="domain" description="RagB/SusD" evidence="7">
    <location>
        <begin position="365"/>
        <end position="490"/>
    </location>
</feature>
<name>A0A9D1GE73_9BACT</name>
<accession>A0A9D1GE73</accession>
<evidence type="ECO:0000256" key="3">
    <source>
        <dbReference type="ARBA" id="ARBA00022729"/>
    </source>
</evidence>
<dbReference type="Proteomes" id="UP000886722">
    <property type="component" value="Unassembled WGS sequence"/>
</dbReference>
<protein>
    <submittedName>
        <fullName evidence="9">RagB/SusD family nutrient uptake outer membrane protein</fullName>
    </submittedName>
</protein>
<keyword evidence="4" id="KW-0472">Membrane</keyword>
<evidence type="ECO:0000259" key="8">
    <source>
        <dbReference type="Pfam" id="PF14322"/>
    </source>
</evidence>
<evidence type="ECO:0000256" key="6">
    <source>
        <dbReference type="SAM" id="SignalP"/>
    </source>
</evidence>
<dbReference type="Pfam" id="PF07980">
    <property type="entry name" value="SusD_RagB"/>
    <property type="match status" value="1"/>
</dbReference>
<dbReference type="Gene3D" id="1.25.40.390">
    <property type="match status" value="1"/>
</dbReference>
<sequence>MKKIRHILALFLVPLVACTDWFDAVPDNGTIPDKKFFGDENAFYNALIDVYTQLRSNDLYGENLTLGMLEFMSQDFIPYDTPSTDISKFRYDTPENSTRIATVMREMYRAIASCNKILEEIEHTDVSFYNPGQKEIITGELYALRGALHFDLLRLFHPTVTREPGFSGLPYMTHFGTETSRPQTSSQLLRLILDDLSHAADLLREYDPILSGWNHSSVALGQIDNRLRTFYLNYYAVTALQARIYLYMGDYKNALERAQETYSHLQKVEVSSQLFYFVSPGKYNSDFCFSREHIWGISSMPDGFTALSDTMFRTNLITVRSDISAVFPDANDTRFREWFTRQSNGSYTLQHKFGSSTLLSGYIYSSSGSESDLPARIPVIKLGEVSLIAAEALNRDNKPDEAAEWLIEMQTSKRNSIVEQMKANGKISVETIDAAIRDEYQREFWGEGQRFFFHKRMNDTRIVSYNGDSIDISSEQYTWPIPAGTISVNPE</sequence>
<feature type="signal peptide" evidence="6">
    <location>
        <begin position="1"/>
        <end position="19"/>
    </location>
</feature>
<dbReference type="EMBL" id="DVKT01000005">
    <property type="protein sequence ID" value="HIT38554.1"/>
    <property type="molecule type" value="Genomic_DNA"/>
</dbReference>
<dbReference type="Pfam" id="PF14322">
    <property type="entry name" value="SusD-like_3"/>
    <property type="match status" value="1"/>
</dbReference>
<evidence type="ECO:0000313" key="9">
    <source>
        <dbReference type="EMBL" id="HIT38554.1"/>
    </source>
</evidence>
<reference evidence="9" key="2">
    <citation type="journal article" date="2021" name="PeerJ">
        <title>Extensive microbial diversity within the chicken gut microbiome revealed by metagenomics and culture.</title>
        <authorList>
            <person name="Gilroy R."/>
            <person name="Ravi A."/>
            <person name="Getino M."/>
            <person name="Pursley I."/>
            <person name="Horton D.L."/>
            <person name="Alikhan N.F."/>
            <person name="Baker D."/>
            <person name="Gharbi K."/>
            <person name="Hall N."/>
            <person name="Watson M."/>
            <person name="Adriaenssens E.M."/>
            <person name="Foster-Nyarko E."/>
            <person name="Jarju S."/>
            <person name="Secka A."/>
            <person name="Antonio M."/>
            <person name="Oren A."/>
            <person name="Chaudhuri R.R."/>
            <person name="La Ragione R."/>
            <person name="Hildebrand F."/>
            <person name="Pallen M.J."/>
        </authorList>
    </citation>
    <scope>NUCLEOTIDE SEQUENCE</scope>
    <source>
        <strain evidence="9">21143</strain>
    </source>
</reference>
<keyword evidence="3 6" id="KW-0732">Signal</keyword>
<evidence type="ECO:0000256" key="1">
    <source>
        <dbReference type="ARBA" id="ARBA00004442"/>
    </source>
</evidence>
<evidence type="ECO:0000259" key="7">
    <source>
        <dbReference type="Pfam" id="PF07980"/>
    </source>
</evidence>
<organism evidence="9 10">
    <name type="scientific">Candidatus Caccoplasma intestinavium</name>
    <dbReference type="NCBI Taxonomy" id="2840716"/>
    <lineage>
        <taxon>Bacteria</taxon>
        <taxon>Pseudomonadati</taxon>
        <taxon>Bacteroidota</taxon>
        <taxon>Bacteroidia</taxon>
        <taxon>Bacteroidales</taxon>
        <taxon>Bacteroidaceae</taxon>
        <taxon>Bacteroidaceae incertae sedis</taxon>
        <taxon>Candidatus Caccoplasma</taxon>
    </lineage>
</organism>
<proteinExistence type="inferred from homology"/>
<evidence type="ECO:0000256" key="5">
    <source>
        <dbReference type="ARBA" id="ARBA00023237"/>
    </source>
</evidence>
<keyword evidence="5" id="KW-0998">Cell outer membrane</keyword>
<dbReference type="AlphaFoldDB" id="A0A9D1GE73"/>
<comment type="subcellular location">
    <subcellularLocation>
        <location evidence="1">Cell outer membrane</location>
    </subcellularLocation>
</comment>
<dbReference type="InterPro" id="IPR012944">
    <property type="entry name" value="SusD_RagB_dom"/>
</dbReference>
<dbReference type="SUPFAM" id="SSF48452">
    <property type="entry name" value="TPR-like"/>
    <property type="match status" value="1"/>
</dbReference>